<evidence type="ECO:0000313" key="2">
    <source>
        <dbReference type="Proteomes" id="UP000198564"/>
    </source>
</evidence>
<name>A0A1H6S2N9_9LACT</name>
<dbReference type="AlphaFoldDB" id="A0A1H6S2N9"/>
<gene>
    <name evidence="1" type="ORF">SAMN04488113_10483</name>
</gene>
<protein>
    <submittedName>
        <fullName evidence="1">Uncharacterized protein</fullName>
    </submittedName>
</protein>
<dbReference type="STRING" id="1130080.SAMN04488113_10483"/>
<keyword evidence="2" id="KW-1185">Reference proteome</keyword>
<proteinExistence type="predicted"/>
<accession>A0A1H6S2N9</accession>
<organism evidence="1 2">
    <name type="scientific">Alkalibacterium gilvum</name>
    <dbReference type="NCBI Taxonomy" id="1130080"/>
    <lineage>
        <taxon>Bacteria</taxon>
        <taxon>Bacillati</taxon>
        <taxon>Bacillota</taxon>
        <taxon>Bacilli</taxon>
        <taxon>Lactobacillales</taxon>
        <taxon>Carnobacteriaceae</taxon>
        <taxon>Alkalibacterium</taxon>
    </lineage>
</organism>
<dbReference type="Proteomes" id="UP000198564">
    <property type="component" value="Unassembled WGS sequence"/>
</dbReference>
<dbReference type="RefSeq" id="WP_177170471.1">
    <property type="nucleotide sequence ID" value="NZ_FNYW01000004.1"/>
</dbReference>
<reference evidence="2" key="1">
    <citation type="submission" date="2016-10" db="EMBL/GenBank/DDBJ databases">
        <authorList>
            <person name="Varghese N."/>
            <person name="Submissions S."/>
        </authorList>
    </citation>
    <scope>NUCLEOTIDE SEQUENCE [LARGE SCALE GENOMIC DNA]</scope>
    <source>
        <strain evidence="2">DSM 25751</strain>
    </source>
</reference>
<dbReference type="EMBL" id="FNYW01000004">
    <property type="protein sequence ID" value="SEI59027.1"/>
    <property type="molecule type" value="Genomic_DNA"/>
</dbReference>
<sequence length="49" mass="5642">MIVFVFVAVVFFISGIFAREMMNVAIKEWKLETECIKKANDMAVSKAER</sequence>
<evidence type="ECO:0000313" key="1">
    <source>
        <dbReference type="EMBL" id="SEI59027.1"/>
    </source>
</evidence>